<name>J4HVT9_9APHY</name>
<dbReference type="EMBL" id="HE797018">
    <property type="protein sequence ID" value="CCM01092.1"/>
    <property type="molecule type" value="Genomic_DNA"/>
</dbReference>
<dbReference type="STRING" id="599839.J4HVT9"/>
<evidence type="ECO:0008006" key="5">
    <source>
        <dbReference type="Google" id="ProtNLM"/>
    </source>
</evidence>
<accession>J4HVT9</accession>
<dbReference type="Proteomes" id="UP000006352">
    <property type="component" value="Unassembled WGS sequence"/>
</dbReference>
<feature type="transmembrane region" description="Helical" evidence="2">
    <location>
        <begin position="152"/>
        <end position="170"/>
    </location>
</feature>
<dbReference type="PANTHER" id="PTHR34144:SF7">
    <property type="entry name" value="EXPORT PROTEIN (CAP59), PUTATIVE (AFU_ORTHOLOGUE AFUA_7G05020)-RELATED"/>
    <property type="match status" value="1"/>
</dbReference>
<dbReference type="HOGENOM" id="CLU_036739_0_0_1"/>
<keyword evidence="2" id="KW-1133">Transmembrane helix</keyword>
<protein>
    <recommendedName>
        <fullName evidence="5">Glycosyltransferase family 69 protein</fullName>
    </recommendedName>
</protein>
<evidence type="ECO:0000256" key="1">
    <source>
        <dbReference type="SAM" id="MobiDB-lite"/>
    </source>
</evidence>
<dbReference type="OrthoDB" id="262547at2759"/>
<dbReference type="InterPro" id="IPR021047">
    <property type="entry name" value="Mannosyltransferase_CMT1"/>
</dbReference>
<keyword evidence="4" id="KW-1185">Reference proteome</keyword>
<organism evidence="3 4">
    <name type="scientific">Fibroporia radiculosa</name>
    <dbReference type="NCBI Taxonomy" id="599839"/>
    <lineage>
        <taxon>Eukaryota</taxon>
        <taxon>Fungi</taxon>
        <taxon>Dikarya</taxon>
        <taxon>Basidiomycota</taxon>
        <taxon>Agaricomycotina</taxon>
        <taxon>Agaricomycetes</taxon>
        <taxon>Polyporales</taxon>
        <taxon>Fibroporiaceae</taxon>
        <taxon>Fibroporia</taxon>
    </lineage>
</organism>
<dbReference type="InParanoid" id="J4HVT9"/>
<sequence>MRLPRSWRPRWNLAGFFRLLIQVLRTPFFLPLITFFLLYNVAYAKWCIIYDCNGIWKPAFPPSWRTWALALAVAPINAAIWLVWMLGWEAAVWWFRIRRVRSRVSSRAGSPRISGSGDDAEDQLLPGSDRTSRSVSPNEKQYRSRHGLGWEWFWWFQVGLYVSIALAGLWQGAHYEHPNDIRYRPVIQQVLADKPHPYPNGYGKGEKIYIAAAFYNNEQILPYWTNTFLTVISYLGTQNVFVSIVESSSTDRSPELLSDFATKLSDMGVAHRVLVRDDTIVKPGDLSFNNRINFLAAIRNRVMEPLVENGGYSRVLFSNDVYVEPESVIELLETADGQYDMACAMDFNHFGAYDAWVLRDRLGHLTSTVWPFFIDAPSIKLMHEDAPVPVFSCWNGMVVFAADPLLPISLRSNTTLSTSPLPRPIPPTHPAARDPSLRGPSPALTPPLRFRSADRDAGECFSSESFLLPYDMRRVYDLQRIYVNPRVVTSYSWHFYIWFKWVLGHPLVRWWVRDVYDGAWMERAKMIVGDEKDVWVWDGGDCHPWW</sequence>
<evidence type="ECO:0000313" key="4">
    <source>
        <dbReference type="Proteomes" id="UP000006352"/>
    </source>
</evidence>
<dbReference type="Pfam" id="PF11735">
    <property type="entry name" value="CAP59_mtransfer"/>
    <property type="match status" value="1"/>
</dbReference>
<reference evidence="3 4" key="1">
    <citation type="journal article" date="2012" name="Appl. Environ. Microbiol.">
        <title>Short-read sequencing for genomic analysis of the brown rot fungus Fibroporia radiculosa.</title>
        <authorList>
            <person name="Tang J.D."/>
            <person name="Perkins A.D."/>
            <person name="Sonstegard T.S."/>
            <person name="Schroeder S.G."/>
            <person name="Burgess S.C."/>
            <person name="Diehl S.V."/>
        </authorList>
    </citation>
    <scope>NUCLEOTIDE SEQUENCE [LARGE SCALE GENOMIC DNA]</scope>
    <source>
        <strain evidence="3 4">TFFH 294</strain>
    </source>
</reference>
<dbReference type="PANTHER" id="PTHR34144">
    <property type="entry name" value="CHROMOSOME 8, WHOLE GENOME SHOTGUN SEQUENCE"/>
    <property type="match status" value="1"/>
</dbReference>
<keyword evidence="2" id="KW-0472">Membrane</keyword>
<evidence type="ECO:0000313" key="3">
    <source>
        <dbReference type="EMBL" id="CCM01092.1"/>
    </source>
</evidence>
<dbReference type="RefSeq" id="XP_012180375.1">
    <property type="nucleotide sequence ID" value="XM_012324985.1"/>
</dbReference>
<proteinExistence type="predicted"/>
<feature type="transmembrane region" description="Helical" evidence="2">
    <location>
        <begin position="68"/>
        <end position="95"/>
    </location>
</feature>
<feature type="region of interest" description="Disordered" evidence="1">
    <location>
        <begin position="107"/>
        <end position="138"/>
    </location>
</feature>
<evidence type="ECO:0000256" key="2">
    <source>
        <dbReference type="SAM" id="Phobius"/>
    </source>
</evidence>
<dbReference type="GeneID" id="24096003"/>
<dbReference type="AlphaFoldDB" id="J4HVT9"/>
<keyword evidence="2" id="KW-0812">Transmembrane</keyword>
<gene>
    <name evidence="3" type="ORF">FIBRA_03140</name>
</gene>
<feature type="region of interest" description="Disordered" evidence="1">
    <location>
        <begin position="417"/>
        <end position="441"/>
    </location>
</feature>